<dbReference type="HOGENOM" id="CLU_054146_0_0_1"/>
<dbReference type="STRING" id="9785.ENSLAFP00000029008"/>
<dbReference type="Ensembl" id="ENSLAFT00000032666.1">
    <property type="protein sequence ID" value="ENSLAFP00000029008.1"/>
    <property type="gene ID" value="ENSLAFG00000026209.1"/>
</dbReference>
<dbReference type="InParanoid" id="G3UME9"/>
<dbReference type="AlphaFoldDB" id="G3UME9"/>
<evidence type="ECO:0000256" key="3">
    <source>
        <dbReference type="ARBA" id="ARBA00023054"/>
    </source>
</evidence>
<sequence length="275" mass="30872">MSSWIGSLGSGLGYALSNLTKDTLINGKDKVEKFPNCSRKEMEAIWPSSRSETERLQNLCTELQEKYEASELQLKQQSTSYRLQLQQKEVEIRLLKARQTALQDQVLQLQSAALSVHSGAGGGPAATAPPSFLSGTSHHAAAFHHDDMDFGDIVWSQQEINRLSSEVSRLELQVVHWRDIAETSMAPGTKSSNPSEINNLQSTIKELQQKLSQTVEDHQHEIAVLQDAHKQKLREISCRHQQHLSNYEERVQELEHLLEQGSSGAPDHSQVEEME</sequence>
<reference evidence="5" key="3">
    <citation type="submission" date="2025-09" db="UniProtKB">
        <authorList>
            <consortium name="Ensembl"/>
        </authorList>
    </citation>
    <scope>IDENTIFICATION</scope>
    <source>
        <strain evidence="5">Isolate ISIS603380</strain>
    </source>
</reference>
<evidence type="ECO:0000313" key="6">
    <source>
        <dbReference type="Proteomes" id="UP000007646"/>
    </source>
</evidence>
<dbReference type="Gene3D" id="1.20.1170.10">
    <property type="match status" value="1"/>
</dbReference>
<keyword evidence="2" id="KW-0333">Golgi apparatus</keyword>
<evidence type="ECO:0000313" key="5">
    <source>
        <dbReference type="Ensembl" id="ENSLAFP00000029008.1"/>
    </source>
</evidence>
<dbReference type="GO" id="GO:0007030">
    <property type="term" value="P:Golgi organization"/>
    <property type="evidence" value="ECO:0007669"/>
    <property type="project" value="TreeGrafter"/>
</dbReference>
<feature type="coiled-coil region" evidence="4">
    <location>
        <begin position="53"/>
        <end position="105"/>
    </location>
</feature>
<dbReference type="eggNOG" id="ENOG502QRXC">
    <property type="taxonomic scope" value="Eukaryota"/>
</dbReference>
<name>G3UME9_LOXAF</name>
<dbReference type="GO" id="GO:0006888">
    <property type="term" value="P:endoplasmic reticulum to Golgi vesicle-mediated transport"/>
    <property type="evidence" value="ECO:0007669"/>
    <property type="project" value="TreeGrafter"/>
</dbReference>
<dbReference type="GO" id="GO:0005794">
    <property type="term" value="C:Golgi apparatus"/>
    <property type="evidence" value="ECO:0007669"/>
    <property type="project" value="UniProtKB-SubCell"/>
</dbReference>
<dbReference type="OMA" id="KEMEAIW"/>
<dbReference type="PANTHER" id="PTHR18921">
    <property type="entry name" value="MYOSIN HEAVY CHAIN - RELATED"/>
    <property type="match status" value="1"/>
</dbReference>
<protein>
    <recommendedName>
        <fullName evidence="7">Thyroid hormone receptor interactor 11</fullName>
    </recommendedName>
</protein>
<evidence type="ECO:0008006" key="7">
    <source>
        <dbReference type="Google" id="ProtNLM"/>
    </source>
</evidence>
<feature type="coiled-coil region" evidence="4">
    <location>
        <begin position="197"/>
        <end position="235"/>
    </location>
</feature>
<dbReference type="GeneTree" id="ENSGT00710000106769"/>
<reference evidence="5" key="2">
    <citation type="submission" date="2025-08" db="UniProtKB">
        <authorList>
            <consortium name="Ensembl"/>
        </authorList>
    </citation>
    <scope>IDENTIFICATION</scope>
    <source>
        <strain evidence="5">Isolate ISIS603380</strain>
    </source>
</reference>
<organism evidence="5 6">
    <name type="scientific">Loxodonta africana</name>
    <name type="common">African elephant</name>
    <dbReference type="NCBI Taxonomy" id="9785"/>
    <lineage>
        <taxon>Eukaryota</taxon>
        <taxon>Metazoa</taxon>
        <taxon>Chordata</taxon>
        <taxon>Craniata</taxon>
        <taxon>Vertebrata</taxon>
        <taxon>Euteleostomi</taxon>
        <taxon>Mammalia</taxon>
        <taxon>Eutheria</taxon>
        <taxon>Afrotheria</taxon>
        <taxon>Proboscidea</taxon>
        <taxon>Elephantidae</taxon>
        <taxon>Loxodonta</taxon>
    </lineage>
</organism>
<evidence type="ECO:0000256" key="4">
    <source>
        <dbReference type="SAM" id="Coils"/>
    </source>
</evidence>
<keyword evidence="6" id="KW-1185">Reference proteome</keyword>
<keyword evidence="3 4" id="KW-0175">Coiled coil</keyword>
<evidence type="ECO:0000256" key="2">
    <source>
        <dbReference type="ARBA" id="ARBA00023034"/>
    </source>
</evidence>
<evidence type="ECO:0000256" key="1">
    <source>
        <dbReference type="ARBA" id="ARBA00004555"/>
    </source>
</evidence>
<accession>G3UME9</accession>
<comment type="subcellular location">
    <subcellularLocation>
        <location evidence="1">Golgi apparatus</location>
    </subcellularLocation>
</comment>
<proteinExistence type="predicted"/>
<dbReference type="GO" id="GO:0031267">
    <property type="term" value="F:small GTPase binding"/>
    <property type="evidence" value="ECO:0007669"/>
    <property type="project" value="TreeGrafter"/>
</dbReference>
<dbReference type="Proteomes" id="UP000007646">
    <property type="component" value="Unassembled WGS sequence"/>
</dbReference>
<reference evidence="5 6" key="1">
    <citation type="submission" date="2009-06" db="EMBL/GenBank/DDBJ databases">
        <title>The Genome Sequence of Loxodonta africana (African elephant).</title>
        <authorList>
            <person name="Di Palma F."/>
            <person name="Heiman D."/>
            <person name="Young S."/>
            <person name="Johnson J."/>
            <person name="Lander E.S."/>
            <person name="Lindblad-Toh K."/>
        </authorList>
    </citation>
    <scope>NUCLEOTIDE SEQUENCE [LARGE SCALE GENOMIC DNA]</scope>
    <source>
        <strain evidence="5 6">Isolate ISIS603380</strain>
    </source>
</reference>
<dbReference type="PANTHER" id="PTHR18921:SF2">
    <property type="entry name" value="THYROID RECEPTOR-INTERACTING PROTEIN 11"/>
    <property type="match status" value="1"/>
</dbReference>